<dbReference type="InterPro" id="IPR001279">
    <property type="entry name" value="Metallo-B-lactamas"/>
</dbReference>
<dbReference type="InterPro" id="IPR051013">
    <property type="entry name" value="MBL_superfamily_lactonases"/>
</dbReference>
<keyword evidence="5" id="KW-0862">Zinc</keyword>
<dbReference type="Proteomes" id="UP000002488">
    <property type="component" value="Unassembled WGS sequence"/>
</dbReference>
<dbReference type="AlphaFoldDB" id="C6LV11"/>
<dbReference type="Gene3D" id="3.60.15.10">
    <property type="entry name" value="Ribonuclease Z/Hydroxyacylglutathione hydrolase-like"/>
    <property type="match status" value="1"/>
</dbReference>
<dbReference type="EMBL" id="ACGJ01002349">
    <property type="protein sequence ID" value="EET00130.1"/>
    <property type="molecule type" value="Genomic_DNA"/>
</dbReference>
<evidence type="ECO:0000256" key="4">
    <source>
        <dbReference type="ARBA" id="ARBA00022801"/>
    </source>
</evidence>
<dbReference type="OrthoDB" id="10250730at2759"/>
<evidence type="ECO:0000256" key="2">
    <source>
        <dbReference type="ARBA" id="ARBA00007749"/>
    </source>
</evidence>
<organism evidence="7 8">
    <name type="scientific">Giardia intestinalis (strain ATCC 50581 / GS clone H7)</name>
    <name type="common">Giardia lamblia</name>
    <dbReference type="NCBI Taxonomy" id="598745"/>
    <lineage>
        <taxon>Eukaryota</taxon>
        <taxon>Metamonada</taxon>
        <taxon>Diplomonadida</taxon>
        <taxon>Hexamitidae</taxon>
        <taxon>Giardiinae</taxon>
        <taxon>Giardia</taxon>
    </lineage>
</organism>
<dbReference type="SMART" id="SM00849">
    <property type="entry name" value="Lactamase_B"/>
    <property type="match status" value="1"/>
</dbReference>
<evidence type="ECO:0000313" key="7">
    <source>
        <dbReference type="EMBL" id="EET00130.1"/>
    </source>
</evidence>
<protein>
    <recommendedName>
        <fullName evidence="6">Metallo-beta-lactamase domain-containing protein</fullName>
    </recommendedName>
</protein>
<comment type="cofactor">
    <cofactor evidence="1">
        <name>Zn(2+)</name>
        <dbReference type="ChEBI" id="CHEBI:29105"/>
    </cofactor>
</comment>
<evidence type="ECO:0000256" key="5">
    <source>
        <dbReference type="ARBA" id="ARBA00022833"/>
    </source>
</evidence>
<keyword evidence="4" id="KW-0378">Hydrolase</keyword>
<dbReference type="PANTHER" id="PTHR42978">
    <property type="entry name" value="QUORUM-QUENCHING LACTONASE YTNP-RELATED-RELATED"/>
    <property type="match status" value="1"/>
</dbReference>
<sequence>MIKVHVLHTGSVSVDRAIPFRHWNPFAKIGWFRSKKNRLHLPVSAYLIEHPKGLVLFDTGWNVDTREKVVNRKYFLPISYGMLPEGQAIHEQLARLGYAPSSLDYVFLSHLDGDHVGGLMHVKDAKHILVSELEWAAANQSKTHIRYNPKRWSGIDVQTFQYAKTGVGPFGESFDVFGDGTVQLVSTRGHSPGLSTMLVSSGDKFVAMIGDTGYAQESWKETTLPGLTVNKEEATKSLQWVRELSTRSGCLGIFATHDPEVEPCTVELC</sequence>
<dbReference type="CDD" id="cd07729">
    <property type="entry name" value="AHL_lactonase_MBL-fold"/>
    <property type="match status" value="1"/>
</dbReference>
<name>C6LV11_GIAIB</name>
<comment type="similarity">
    <text evidence="2">Belongs to the metallo-beta-lactamase superfamily.</text>
</comment>
<dbReference type="VEuPathDB" id="GiardiaDB:GL50581_2613"/>
<evidence type="ECO:0000256" key="1">
    <source>
        <dbReference type="ARBA" id="ARBA00001947"/>
    </source>
</evidence>
<proteinExistence type="inferred from homology"/>
<gene>
    <name evidence="7" type="ORF">GL50581_2613</name>
</gene>
<feature type="domain" description="Metallo-beta-lactamase" evidence="6">
    <location>
        <begin position="42"/>
        <end position="253"/>
    </location>
</feature>
<evidence type="ECO:0000313" key="8">
    <source>
        <dbReference type="Proteomes" id="UP000002488"/>
    </source>
</evidence>
<dbReference type="PANTHER" id="PTHR42978:SF2">
    <property type="entry name" value="102 KBASES UNSTABLE REGION: FROM 1 TO 119443"/>
    <property type="match status" value="1"/>
</dbReference>
<comment type="caution">
    <text evidence="7">The sequence shown here is derived from an EMBL/GenBank/DDBJ whole genome shotgun (WGS) entry which is preliminary data.</text>
</comment>
<dbReference type="SUPFAM" id="SSF56281">
    <property type="entry name" value="Metallo-hydrolase/oxidoreductase"/>
    <property type="match status" value="1"/>
</dbReference>
<keyword evidence="3" id="KW-0479">Metal-binding</keyword>
<dbReference type="InterPro" id="IPR036866">
    <property type="entry name" value="RibonucZ/Hydroxyglut_hydro"/>
</dbReference>
<reference evidence="7 8" key="1">
    <citation type="journal article" date="2009" name="PLoS Pathog.">
        <title>Draft genome sequencing of giardia intestinalis assemblage B isolate GS: is human giardiasis caused by two different species?</title>
        <authorList>
            <person name="Franzen O."/>
            <person name="Jerlstrom-Hultqvist J."/>
            <person name="Castro E."/>
            <person name="Sherwood E."/>
            <person name="Ankarklev J."/>
            <person name="Reiner D.S."/>
            <person name="Palm D."/>
            <person name="Andersson J.O."/>
            <person name="Andersson B."/>
            <person name="Svard S.G."/>
        </authorList>
    </citation>
    <scope>NUCLEOTIDE SEQUENCE [LARGE SCALE GENOMIC DNA]</scope>
    <source>
        <strain evidence="8">ATCC 50581 / GS clone H7</strain>
    </source>
</reference>
<dbReference type="GO" id="GO:0046872">
    <property type="term" value="F:metal ion binding"/>
    <property type="evidence" value="ECO:0007669"/>
    <property type="project" value="UniProtKB-KW"/>
</dbReference>
<evidence type="ECO:0000256" key="3">
    <source>
        <dbReference type="ARBA" id="ARBA00022723"/>
    </source>
</evidence>
<evidence type="ECO:0000259" key="6">
    <source>
        <dbReference type="SMART" id="SM00849"/>
    </source>
</evidence>
<dbReference type="GO" id="GO:0016787">
    <property type="term" value="F:hydrolase activity"/>
    <property type="evidence" value="ECO:0007669"/>
    <property type="project" value="UniProtKB-KW"/>
</dbReference>
<dbReference type="Pfam" id="PF00753">
    <property type="entry name" value="Lactamase_B"/>
    <property type="match status" value="1"/>
</dbReference>
<accession>C6LV11</accession>